<dbReference type="SMART" id="SM00433">
    <property type="entry name" value="TOP2c"/>
    <property type="match status" value="1"/>
</dbReference>
<evidence type="ECO:0000259" key="13">
    <source>
        <dbReference type="Pfam" id="PF00204"/>
    </source>
</evidence>
<evidence type="ECO:0000313" key="17">
    <source>
        <dbReference type="Proteomes" id="UP000225821"/>
    </source>
</evidence>
<dbReference type="InterPro" id="IPR013506">
    <property type="entry name" value="Topo_IIA_bsu_dom2"/>
</dbReference>
<dbReference type="SUPFAM" id="SSF55874">
    <property type="entry name" value="ATPase domain of HSP90 chaperone/DNA topoisomerase II/histidine kinase"/>
    <property type="match status" value="1"/>
</dbReference>
<organism evidence="16 17">
    <name type="scientific">Pseudomonas phage pf16</name>
    <dbReference type="NCBI Taxonomy" id="1815630"/>
    <lineage>
        <taxon>Viruses</taxon>
        <taxon>Duplodnaviria</taxon>
        <taxon>Heunggongvirae</taxon>
        <taxon>Uroviricota</taxon>
        <taxon>Caudoviricetes</taxon>
        <taxon>Chakrabartyvirus</taxon>
        <taxon>Chakrabartyvirus pf16</taxon>
    </lineage>
</organism>
<evidence type="ECO:0000256" key="2">
    <source>
        <dbReference type="ARBA" id="ARBA00001913"/>
    </source>
</evidence>
<dbReference type="InterPro" id="IPR001154">
    <property type="entry name" value="TopoII_euk"/>
</dbReference>
<dbReference type="SUPFAM" id="SSF56719">
    <property type="entry name" value="Type II DNA topoisomerase"/>
    <property type="match status" value="1"/>
</dbReference>
<evidence type="ECO:0000256" key="1">
    <source>
        <dbReference type="ARBA" id="ARBA00000185"/>
    </source>
</evidence>
<evidence type="ECO:0000256" key="7">
    <source>
        <dbReference type="ARBA" id="ARBA00022741"/>
    </source>
</evidence>
<keyword evidence="11" id="KW-0413">Isomerase</keyword>
<accession>A0A1S5R451</accession>
<comment type="similarity">
    <text evidence="4">Belongs to the type II topoisomerase family.</text>
</comment>
<evidence type="ECO:0000259" key="14">
    <source>
        <dbReference type="Pfam" id="PF01751"/>
    </source>
</evidence>
<dbReference type="InterPro" id="IPR014721">
    <property type="entry name" value="Ribsml_uS5_D2-typ_fold_subgr"/>
</dbReference>
<evidence type="ECO:0000256" key="3">
    <source>
        <dbReference type="ARBA" id="ARBA00001946"/>
    </source>
</evidence>
<dbReference type="PANTHER" id="PTHR10169:SF38">
    <property type="entry name" value="DNA TOPOISOMERASE 2"/>
    <property type="match status" value="1"/>
</dbReference>
<evidence type="ECO:0000256" key="5">
    <source>
        <dbReference type="ARBA" id="ARBA00012895"/>
    </source>
</evidence>
<dbReference type="OrthoDB" id="931at10239"/>
<dbReference type="InterPro" id="IPR031660">
    <property type="entry name" value="TOPRIM_C"/>
</dbReference>
<evidence type="ECO:0000256" key="8">
    <source>
        <dbReference type="ARBA" id="ARBA00022840"/>
    </source>
</evidence>
<gene>
    <name evidence="16" type="ORF">pf16_193</name>
</gene>
<feature type="domain" description="DNA topoisomerase type IIA subunit B" evidence="13">
    <location>
        <begin position="251"/>
        <end position="379"/>
    </location>
</feature>
<dbReference type="Pfam" id="PF16898">
    <property type="entry name" value="TOPRIM_C"/>
    <property type="match status" value="1"/>
</dbReference>
<dbReference type="InterPro" id="IPR001241">
    <property type="entry name" value="Topo_IIA"/>
</dbReference>
<name>A0A1S5R451_9CAUD</name>
<dbReference type="GO" id="GO:0006265">
    <property type="term" value="P:DNA topological change"/>
    <property type="evidence" value="ECO:0007669"/>
    <property type="project" value="InterPro"/>
</dbReference>
<keyword evidence="7" id="KW-0547">Nucleotide-binding</keyword>
<dbReference type="Gene3D" id="3.30.565.10">
    <property type="entry name" value="Histidine kinase-like ATPase, C-terminal domain"/>
    <property type="match status" value="1"/>
</dbReference>
<feature type="domain" description="Toprim" evidence="14">
    <location>
        <begin position="415"/>
        <end position="510"/>
    </location>
</feature>
<evidence type="ECO:0000256" key="12">
    <source>
        <dbReference type="ARBA" id="ARBA00031138"/>
    </source>
</evidence>
<dbReference type="Pfam" id="PF01751">
    <property type="entry name" value="Toprim"/>
    <property type="match status" value="1"/>
</dbReference>
<dbReference type="EC" id="5.6.2.2" evidence="5"/>
<dbReference type="InterPro" id="IPR013760">
    <property type="entry name" value="Topo_IIA-like_dom_sf"/>
</dbReference>
<comment type="catalytic activity">
    <reaction evidence="1">
        <text>ATP-dependent breakage, passage and rejoining of double-stranded DNA.</text>
        <dbReference type="EC" id="5.6.2.2"/>
    </reaction>
</comment>
<dbReference type="Gene3D" id="3.40.50.670">
    <property type="match status" value="1"/>
</dbReference>
<dbReference type="InterPro" id="IPR013759">
    <property type="entry name" value="Topo_IIA_B_C"/>
</dbReference>
<dbReference type="Pfam" id="PF00204">
    <property type="entry name" value="DNA_gyraseB"/>
    <property type="match status" value="1"/>
</dbReference>
<protein>
    <recommendedName>
        <fullName evidence="6">DNA topoisomerase 2</fullName>
        <ecNumber evidence="5">5.6.2.2</ecNumber>
    </recommendedName>
    <alternativeName>
        <fullName evidence="12">DNA topoisomerase II</fullName>
    </alternativeName>
</protein>
<dbReference type="GO" id="GO:0003677">
    <property type="term" value="F:DNA binding"/>
    <property type="evidence" value="ECO:0007669"/>
    <property type="project" value="UniProtKB-KW"/>
</dbReference>
<dbReference type="PANTHER" id="PTHR10169">
    <property type="entry name" value="DNA TOPOISOMERASE/GYRASE"/>
    <property type="match status" value="1"/>
</dbReference>
<dbReference type="SUPFAM" id="SSF54211">
    <property type="entry name" value="Ribosomal protein S5 domain 2-like"/>
    <property type="match status" value="1"/>
</dbReference>
<dbReference type="GO" id="GO:0003918">
    <property type="term" value="F:DNA topoisomerase type II (double strand cut, ATP-hydrolyzing) activity"/>
    <property type="evidence" value="ECO:0007669"/>
    <property type="project" value="UniProtKB-EC"/>
</dbReference>
<evidence type="ECO:0000256" key="4">
    <source>
        <dbReference type="ARBA" id="ARBA00011080"/>
    </source>
</evidence>
<keyword evidence="10" id="KW-0238">DNA-binding</keyword>
<dbReference type="InterPro" id="IPR006171">
    <property type="entry name" value="TOPRIM_dom"/>
</dbReference>
<dbReference type="Gene3D" id="3.30.230.10">
    <property type="match status" value="1"/>
</dbReference>
<evidence type="ECO:0000256" key="11">
    <source>
        <dbReference type="ARBA" id="ARBA00023235"/>
    </source>
</evidence>
<evidence type="ECO:0000313" key="16">
    <source>
        <dbReference type="EMBL" id="AND75116.1"/>
    </source>
</evidence>
<dbReference type="PRINTS" id="PR00418">
    <property type="entry name" value="TPI2FAMILY"/>
</dbReference>
<keyword evidence="17" id="KW-1185">Reference proteome</keyword>
<dbReference type="GO" id="GO:0000819">
    <property type="term" value="P:sister chromatid segregation"/>
    <property type="evidence" value="ECO:0007669"/>
    <property type="project" value="TreeGrafter"/>
</dbReference>
<dbReference type="PRINTS" id="PR01158">
    <property type="entry name" value="TOPISMRASEII"/>
</dbReference>
<keyword evidence="8" id="KW-0067">ATP-binding</keyword>
<dbReference type="FunFam" id="3.40.50.670:FF:000001">
    <property type="entry name" value="DNA topoisomerase 2"/>
    <property type="match status" value="1"/>
</dbReference>
<proteinExistence type="inferred from homology"/>
<evidence type="ECO:0000256" key="6">
    <source>
        <dbReference type="ARBA" id="ARBA00019635"/>
    </source>
</evidence>
<dbReference type="InterPro" id="IPR036890">
    <property type="entry name" value="HATPase_C_sf"/>
</dbReference>
<sequence length="617" mass="69922">MTDFDLSQYKRLSEVEHVLARPGMWVGSTAPTTQTSWAVSNGKMVEREVTYTPALLKLFDEIISNSVDEHIRSGSVKNIWVDIHPMAGEIIIEDDGGIPVKLHPEYGIYIPEMIFSEFRTGSNFGDEERTTAGLNGLGSKLTSVFSSEFRVETCDGTNQFIQVFKDNLSKRGEPVIRPYDRKGTKISFIPDYSRLNCEMDEGTIAKIERRVYDIAGCNPKIKVHFNGTTLKLNKFDDYVAMFSDSFVVDTQDKFEVALAACPESEFRQVSFVNGVDTFNGGTHITYVADQVAAKVREFIKKKHKVDVKPNIIKQQMFLFIKCTINAPMFTSQTKEFLSTEVRNYGASYSPSDKFIKKVLESDVVQKVLDWVEGEKRRAELAELRNLNKTTQTTNFLKRITKFDDATSKDRKLCSVFFTEGDSAKNTIMSARNAVLHGAFPMRGKLLNVRDIDVKKLASSEEFQNIMAIIGLKIGVKVESLDDLRFGKIVQLTDADADGSHIAGLFFNMIHQFWPELFALGAIYRMNTPLIIATAGNKTFEFFNFKDYTAWAEANPKHKHKFYKGLGGYDTKDFKRFLADEDKYLVQITIEDADDVAALDVAFDKKMADQRKLWLQEA</sequence>
<comment type="cofactor">
    <cofactor evidence="2">
        <name>Ca(2+)</name>
        <dbReference type="ChEBI" id="CHEBI:29108"/>
    </cofactor>
</comment>
<dbReference type="GO" id="GO:0005524">
    <property type="term" value="F:ATP binding"/>
    <property type="evidence" value="ECO:0007669"/>
    <property type="project" value="UniProtKB-KW"/>
</dbReference>
<keyword evidence="9" id="KW-0799">Topoisomerase</keyword>
<dbReference type="Gene3D" id="3.30.1490.30">
    <property type="match status" value="1"/>
</dbReference>
<dbReference type="InterPro" id="IPR020568">
    <property type="entry name" value="Ribosomal_Su5_D2-typ_SF"/>
</dbReference>
<evidence type="ECO:0000256" key="9">
    <source>
        <dbReference type="ARBA" id="ARBA00023029"/>
    </source>
</evidence>
<dbReference type="EMBL" id="KU873925">
    <property type="protein sequence ID" value="AND75116.1"/>
    <property type="molecule type" value="Genomic_DNA"/>
</dbReference>
<evidence type="ECO:0000256" key="10">
    <source>
        <dbReference type="ARBA" id="ARBA00023125"/>
    </source>
</evidence>
<reference evidence="16 17" key="1">
    <citation type="submission" date="2016-03" db="EMBL/GenBank/DDBJ databases">
        <title>Characterisation of pf16 and phiPMW: Two novel phages infecting Pseudomonas putida PpG1.</title>
        <authorList>
            <person name="Magill D.J."/>
            <person name="Krylov V.N."/>
            <person name="Shaburova O.V."/>
            <person name="Allen C.C.R."/>
            <person name="McGrath J.W."/>
            <person name="Quinn J.P."/>
            <person name="Kulakov L.A."/>
        </authorList>
    </citation>
    <scope>NUCLEOTIDE SEQUENCE [LARGE SCALE GENOMIC DNA]</scope>
</reference>
<feature type="domain" description="C-terminal associated" evidence="15">
    <location>
        <begin position="526"/>
        <end position="616"/>
    </location>
</feature>
<dbReference type="InterPro" id="IPR050634">
    <property type="entry name" value="DNA_Topoisomerase_II"/>
</dbReference>
<dbReference type="CDD" id="cd01030">
    <property type="entry name" value="TOPRIM_TopoIIA_like"/>
    <property type="match status" value="1"/>
</dbReference>
<evidence type="ECO:0000259" key="15">
    <source>
        <dbReference type="Pfam" id="PF16898"/>
    </source>
</evidence>
<comment type="cofactor">
    <cofactor evidence="3">
        <name>Mg(2+)</name>
        <dbReference type="ChEBI" id="CHEBI:18420"/>
    </cofactor>
</comment>
<dbReference type="Proteomes" id="UP000225821">
    <property type="component" value="Segment"/>
</dbReference>